<dbReference type="GO" id="GO:0046872">
    <property type="term" value="F:metal ion binding"/>
    <property type="evidence" value="ECO:0007669"/>
    <property type="project" value="UniProtKB-KW"/>
</dbReference>
<dbReference type="RefSeq" id="WP_095672981.1">
    <property type="nucleotide sequence ID" value="NZ_CP016773.1"/>
</dbReference>
<dbReference type="InterPro" id="IPR024932">
    <property type="entry name" value="ApbE"/>
</dbReference>
<keyword evidence="6" id="KW-0479">Metal-binding</keyword>
<evidence type="ECO:0000256" key="7">
    <source>
        <dbReference type="ARBA" id="ARBA00022827"/>
    </source>
</evidence>
<keyword evidence="12" id="KW-1185">Reference proteome</keyword>
<evidence type="ECO:0000256" key="8">
    <source>
        <dbReference type="ARBA" id="ARBA00022842"/>
    </source>
</evidence>
<name>A0A249KFB2_9ACTN</name>
<gene>
    <name evidence="11" type="ORF">A1sIA56_00285</name>
</gene>
<dbReference type="SUPFAM" id="SSF143631">
    <property type="entry name" value="ApbE-like"/>
    <property type="match status" value="1"/>
</dbReference>
<keyword evidence="4" id="KW-0285">Flavoprotein</keyword>
<dbReference type="PANTHER" id="PTHR30040">
    <property type="entry name" value="THIAMINE BIOSYNTHESIS LIPOPROTEIN APBE"/>
    <property type="match status" value="1"/>
</dbReference>
<evidence type="ECO:0000256" key="4">
    <source>
        <dbReference type="ARBA" id="ARBA00022630"/>
    </source>
</evidence>
<sequence>MSVKRLVETWGTVVVIEATSSGLDDVAVSAAVDAVEEFFYQVDRDFSTYKSDSQVSLIRRSELSIDDASEYVQQVWALCEISRELTLGAFDPWKAEGGFDPSGLVKGWAAEVGAQMLVEAGVEKVLINASGDIVLRGGKPEGGPWNIGIASPDDVEKFVKFFDVVDGSVATSGDYEKGAHIVDPHTGLIAIGARSASVIGPDGAICDALATALMVDGVDAQKWIGRPELSDYSFWTINRHDGTAWSYGPNKGY</sequence>
<dbReference type="OrthoDB" id="9778595at2"/>
<reference evidence="11 12" key="1">
    <citation type="submission" date="2016-07" db="EMBL/GenBank/DDBJ databases">
        <title>High microdiversification within the ubiquitous acI lineage of Actinobacteria.</title>
        <authorList>
            <person name="Neuenschwander S.M."/>
            <person name="Salcher M."/>
            <person name="Ghai R."/>
            <person name="Pernthaler J."/>
        </authorList>
    </citation>
    <scope>NUCLEOTIDE SEQUENCE [LARGE SCALE GENOMIC DNA]</scope>
    <source>
        <strain evidence="11">MMS-IA-56</strain>
    </source>
</reference>
<evidence type="ECO:0000256" key="9">
    <source>
        <dbReference type="ARBA" id="ARBA00031306"/>
    </source>
</evidence>
<proteinExistence type="predicted"/>
<dbReference type="EMBL" id="CP016773">
    <property type="protein sequence ID" value="ASY15385.1"/>
    <property type="molecule type" value="Genomic_DNA"/>
</dbReference>
<evidence type="ECO:0000256" key="3">
    <source>
        <dbReference type="ARBA" id="ARBA00016337"/>
    </source>
</evidence>
<dbReference type="AlphaFoldDB" id="A0A249KFB2"/>
<keyword evidence="5 11" id="KW-0808">Transferase</keyword>
<evidence type="ECO:0000313" key="12">
    <source>
        <dbReference type="Proteomes" id="UP000217215"/>
    </source>
</evidence>
<dbReference type="Pfam" id="PF02424">
    <property type="entry name" value="ApbE"/>
    <property type="match status" value="1"/>
</dbReference>
<keyword evidence="8" id="KW-0460">Magnesium</keyword>
<dbReference type="Gene3D" id="3.10.520.10">
    <property type="entry name" value="ApbE-like domains"/>
    <property type="match status" value="2"/>
</dbReference>
<comment type="catalytic activity">
    <reaction evidence="10">
        <text>L-threonyl-[protein] + FAD = FMN-L-threonyl-[protein] + AMP + H(+)</text>
        <dbReference type="Rhea" id="RHEA:36847"/>
        <dbReference type="Rhea" id="RHEA-COMP:11060"/>
        <dbReference type="Rhea" id="RHEA-COMP:11061"/>
        <dbReference type="ChEBI" id="CHEBI:15378"/>
        <dbReference type="ChEBI" id="CHEBI:30013"/>
        <dbReference type="ChEBI" id="CHEBI:57692"/>
        <dbReference type="ChEBI" id="CHEBI:74257"/>
        <dbReference type="ChEBI" id="CHEBI:456215"/>
        <dbReference type="EC" id="2.7.1.180"/>
    </reaction>
</comment>
<accession>A0A249KFB2</accession>
<dbReference type="EC" id="2.7.1.180" evidence="2"/>
<dbReference type="Proteomes" id="UP000217215">
    <property type="component" value="Chromosome"/>
</dbReference>
<keyword evidence="7" id="KW-0274">FAD</keyword>
<evidence type="ECO:0000256" key="2">
    <source>
        <dbReference type="ARBA" id="ARBA00011955"/>
    </source>
</evidence>
<evidence type="ECO:0000256" key="1">
    <source>
        <dbReference type="ARBA" id="ARBA00001946"/>
    </source>
</evidence>
<evidence type="ECO:0000256" key="10">
    <source>
        <dbReference type="ARBA" id="ARBA00048540"/>
    </source>
</evidence>
<dbReference type="KEGG" id="psuf:A1sIA56_00285"/>
<dbReference type="PANTHER" id="PTHR30040:SF2">
    <property type="entry name" value="FAD:PROTEIN FMN TRANSFERASE"/>
    <property type="match status" value="1"/>
</dbReference>
<evidence type="ECO:0000256" key="6">
    <source>
        <dbReference type="ARBA" id="ARBA00022723"/>
    </source>
</evidence>
<dbReference type="InterPro" id="IPR003374">
    <property type="entry name" value="ApbE-like_sf"/>
</dbReference>
<protein>
    <recommendedName>
        <fullName evidence="3">FAD:protein FMN transferase</fullName>
        <ecNumber evidence="2">2.7.1.180</ecNumber>
    </recommendedName>
    <alternativeName>
        <fullName evidence="9">Flavin transferase</fullName>
    </alternativeName>
</protein>
<evidence type="ECO:0000313" key="11">
    <source>
        <dbReference type="EMBL" id="ASY15385.1"/>
    </source>
</evidence>
<organism evidence="11 12">
    <name type="scientific">Candidatus Planktophila sulfonica</name>
    <dbReference type="NCBI Taxonomy" id="1884904"/>
    <lineage>
        <taxon>Bacteria</taxon>
        <taxon>Bacillati</taxon>
        <taxon>Actinomycetota</taxon>
        <taxon>Actinomycetes</taxon>
        <taxon>Candidatus Nanopelagicales</taxon>
        <taxon>Candidatus Nanopelagicaceae</taxon>
        <taxon>Candidatus Planktophila</taxon>
    </lineage>
</organism>
<comment type="cofactor">
    <cofactor evidence="1">
        <name>Mg(2+)</name>
        <dbReference type="ChEBI" id="CHEBI:18420"/>
    </cofactor>
</comment>
<dbReference type="GO" id="GO:0016740">
    <property type="term" value="F:transferase activity"/>
    <property type="evidence" value="ECO:0007669"/>
    <property type="project" value="UniProtKB-KW"/>
</dbReference>
<evidence type="ECO:0000256" key="5">
    <source>
        <dbReference type="ARBA" id="ARBA00022679"/>
    </source>
</evidence>